<keyword evidence="2" id="KW-1133">Transmembrane helix</keyword>
<evidence type="ECO:0000313" key="4">
    <source>
        <dbReference type="Proteomes" id="UP001491310"/>
    </source>
</evidence>
<keyword evidence="2" id="KW-0812">Transmembrane</keyword>
<name>A0ABR2YDV4_9CHLO</name>
<comment type="caution">
    <text evidence="3">The sequence shown here is derived from an EMBL/GenBank/DDBJ whole genome shotgun (WGS) entry which is preliminary data.</text>
</comment>
<evidence type="ECO:0000313" key="3">
    <source>
        <dbReference type="EMBL" id="KAK9903325.1"/>
    </source>
</evidence>
<feature type="compositionally biased region" description="Basic and acidic residues" evidence="1">
    <location>
        <begin position="21"/>
        <end position="34"/>
    </location>
</feature>
<sequence>MSAEQTQEKTASQVVQNGHAEPSDEKRPSSDQKVEKKRRPSCNCNWACTKTFLIKNFLPLGFLVSIVWMLAWPWPGEKIEQWKVKNYVVVETACIVIIFVISGLALKTEEIAFAIKHPGPLIYGLVAILGVTPCLGFVTIRLPLHPTEFVIGLTAFAVGPTTLAQGQTLVAQAGGNTALALMLLVLTNMLAVFTVPFLFKAVLSSKSDSSVQINSANLLLNLVITILAPAIVGKAVRDLFKPVGRWVSSHRVTMSLLNNGALLVIVWVQLCSAHDRLMQQAFKDIVLIIVAAVLLHFVFVAINWPMILLFRIPPREAVAAMIMSSQKTMPFAVSIISLLPANLGSKGLLTLPPLICQVSQLFCDIWIANYFGKLVKKDQIAKETAERLPVTTTDVSGSSSRKEPAGEATMHVKENKTKPVDYLQKASSSGVHEGYAADCGSIDELPSEIANASGARQHPGALPPRTGAA</sequence>
<evidence type="ECO:0000256" key="2">
    <source>
        <dbReference type="SAM" id="Phobius"/>
    </source>
</evidence>
<keyword evidence="2" id="KW-0472">Membrane</keyword>
<feature type="region of interest" description="Disordered" evidence="1">
    <location>
        <begin position="1"/>
        <end position="36"/>
    </location>
</feature>
<feature type="compositionally biased region" description="Polar residues" evidence="1">
    <location>
        <begin position="1"/>
        <end position="16"/>
    </location>
</feature>
<feature type="transmembrane region" description="Helical" evidence="2">
    <location>
        <begin position="87"/>
        <end position="106"/>
    </location>
</feature>
<feature type="compositionally biased region" description="Polar residues" evidence="1">
    <location>
        <begin position="390"/>
        <end position="399"/>
    </location>
</feature>
<feature type="transmembrane region" description="Helical" evidence="2">
    <location>
        <begin position="57"/>
        <end position="75"/>
    </location>
</feature>
<feature type="region of interest" description="Disordered" evidence="1">
    <location>
        <begin position="389"/>
        <end position="425"/>
    </location>
</feature>
<feature type="transmembrane region" description="Helical" evidence="2">
    <location>
        <begin position="118"/>
        <end position="140"/>
    </location>
</feature>
<dbReference type="InterPro" id="IPR038770">
    <property type="entry name" value="Na+/solute_symporter_sf"/>
</dbReference>
<proteinExistence type="predicted"/>
<organism evidence="3 4">
    <name type="scientific">Coccomyxa subellipsoidea</name>
    <dbReference type="NCBI Taxonomy" id="248742"/>
    <lineage>
        <taxon>Eukaryota</taxon>
        <taxon>Viridiplantae</taxon>
        <taxon>Chlorophyta</taxon>
        <taxon>core chlorophytes</taxon>
        <taxon>Trebouxiophyceae</taxon>
        <taxon>Trebouxiophyceae incertae sedis</taxon>
        <taxon>Coccomyxaceae</taxon>
        <taxon>Coccomyxa</taxon>
    </lineage>
</organism>
<dbReference type="Proteomes" id="UP001491310">
    <property type="component" value="Unassembled WGS sequence"/>
</dbReference>
<keyword evidence="4" id="KW-1185">Reference proteome</keyword>
<reference evidence="3 4" key="1">
    <citation type="journal article" date="2024" name="Nat. Commun.">
        <title>Phylogenomics reveals the evolutionary origins of lichenization in chlorophyte algae.</title>
        <authorList>
            <person name="Puginier C."/>
            <person name="Libourel C."/>
            <person name="Otte J."/>
            <person name="Skaloud P."/>
            <person name="Haon M."/>
            <person name="Grisel S."/>
            <person name="Petersen M."/>
            <person name="Berrin J.G."/>
            <person name="Delaux P.M."/>
            <person name="Dal Grande F."/>
            <person name="Keller J."/>
        </authorList>
    </citation>
    <scope>NUCLEOTIDE SEQUENCE [LARGE SCALE GENOMIC DNA]</scope>
    <source>
        <strain evidence="3 4">SAG 216-7</strain>
    </source>
</reference>
<feature type="transmembrane region" description="Helical" evidence="2">
    <location>
        <begin position="211"/>
        <end position="232"/>
    </location>
</feature>
<feature type="transmembrane region" description="Helical" evidence="2">
    <location>
        <begin position="252"/>
        <end position="273"/>
    </location>
</feature>
<accession>A0ABR2YDV4</accession>
<dbReference type="Pfam" id="PF13593">
    <property type="entry name" value="SBF_like"/>
    <property type="match status" value="1"/>
</dbReference>
<evidence type="ECO:0008006" key="5">
    <source>
        <dbReference type="Google" id="ProtNLM"/>
    </source>
</evidence>
<dbReference type="InterPro" id="IPR016833">
    <property type="entry name" value="Put_Na-Bile_cotransptr"/>
</dbReference>
<feature type="transmembrane region" description="Helical" evidence="2">
    <location>
        <begin position="285"/>
        <end position="306"/>
    </location>
</feature>
<feature type="region of interest" description="Disordered" evidence="1">
    <location>
        <begin position="448"/>
        <end position="469"/>
    </location>
</feature>
<feature type="compositionally biased region" description="Basic and acidic residues" evidence="1">
    <location>
        <begin position="400"/>
        <end position="419"/>
    </location>
</feature>
<dbReference type="EMBL" id="JALJOT010000014">
    <property type="protein sequence ID" value="KAK9903325.1"/>
    <property type="molecule type" value="Genomic_DNA"/>
</dbReference>
<dbReference type="PANTHER" id="PTHR18640:SF14">
    <property type="entry name" value="SODIUM BILE ACID SYMPORTER FAMILY"/>
    <property type="match status" value="1"/>
</dbReference>
<evidence type="ECO:0000256" key="1">
    <source>
        <dbReference type="SAM" id="MobiDB-lite"/>
    </source>
</evidence>
<gene>
    <name evidence="3" type="ORF">WJX75_002798</name>
</gene>
<dbReference type="PANTHER" id="PTHR18640">
    <property type="entry name" value="SOLUTE CARRIER FAMILY 10 MEMBER 7"/>
    <property type="match status" value="1"/>
</dbReference>
<protein>
    <recommendedName>
        <fullName evidence="5">SBF-domain-containing protein</fullName>
    </recommendedName>
</protein>
<feature type="transmembrane region" description="Helical" evidence="2">
    <location>
        <begin position="178"/>
        <end position="199"/>
    </location>
</feature>
<dbReference type="Gene3D" id="1.20.1530.20">
    <property type="match status" value="1"/>
</dbReference>